<proteinExistence type="inferred from homology"/>
<evidence type="ECO:0000313" key="4">
    <source>
        <dbReference type="Proteomes" id="UP000242687"/>
    </source>
</evidence>
<comment type="caution">
    <text evidence="3">The sequence shown here is derived from an EMBL/GenBank/DDBJ whole genome shotgun (WGS) entry which is preliminary data.</text>
</comment>
<feature type="domain" description="Activator of Hsp90 ATPase homologue 1/2-like C-terminal" evidence="2">
    <location>
        <begin position="15"/>
        <end position="131"/>
    </location>
</feature>
<keyword evidence="4" id="KW-1185">Reference proteome</keyword>
<dbReference type="OrthoDB" id="287565at2"/>
<dbReference type="InterPro" id="IPR023393">
    <property type="entry name" value="START-like_dom_sf"/>
</dbReference>
<comment type="similarity">
    <text evidence="1">Belongs to the AHA1 family.</text>
</comment>
<sequence length="148" mass="17055">MDTNDFTTAITVDQSPEQVFDAVISPQQWWSGQFEGSTKQLNDEFTYRYKDMHYSKQCVTEFMPNKKVVWQVTDSNLSFLEDKHEWTGSKIVFEISHVGDKTQLKFTHYGISPAVECYDACSNAWSQLIQQSLYGFITTGKTEKPELA</sequence>
<dbReference type="InterPro" id="IPR013538">
    <property type="entry name" value="ASHA1/2-like_C"/>
</dbReference>
<dbReference type="AlphaFoldDB" id="A0A2H9VUK2"/>
<evidence type="ECO:0000256" key="1">
    <source>
        <dbReference type="ARBA" id="ARBA00006817"/>
    </source>
</evidence>
<gene>
    <name evidence="3" type="ORF">CLV57_1517</name>
</gene>
<protein>
    <submittedName>
        <fullName evidence="3">Uncharacterized protein YndB with AHSA1/START domain</fullName>
    </submittedName>
</protein>
<accession>A0A2H9VUK2</accession>
<dbReference type="SUPFAM" id="SSF55961">
    <property type="entry name" value="Bet v1-like"/>
    <property type="match status" value="1"/>
</dbReference>
<dbReference type="Gene3D" id="3.30.530.20">
    <property type="match status" value="1"/>
</dbReference>
<organism evidence="3 4">
    <name type="scientific">Mucilaginibacter auburnensis</name>
    <dbReference type="NCBI Taxonomy" id="1457233"/>
    <lineage>
        <taxon>Bacteria</taxon>
        <taxon>Pseudomonadati</taxon>
        <taxon>Bacteroidota</taxon>
        <taxon>Sphingobacteriia</taxon>
        <taxon>Sphingobacteriales</taxon>
        <taxon>Sphingobacteriaceae</taxon>
        <taxon>Mucilaginibacter</taxon>
    </lineage>
</organism>
<dbReference type="RefSeq" id="WP_100340697.1">
    <property type="nucleotide sequence ID" value="NZ_PGFJ01000001.1"/>
</dbReference>
<evidence type="ECO:0000313" key="3">
    <source>
        <dbReference type="EMBL" id="PJJ84504.1"/>
    </source>
</evidence>
<evidence type="ECO:0000259" key="2">
    <source>
        <dbReference type="Pfam" id="PF08327"/>
    </source>
</evidence>
<dbReference type="Pfam" id="PF08327">
    <property type="entry name" value="AHSA1"/>
    <property type="match status" value="1"/>
</dbReference>
<dbReference type="Proteomes" id="UP000242687">
    <property type="component" value="Unassembled WGS sequence"/>
</dbReference>
<dbReference type="CDD" id="cd07814">
    <property type="entry name" value="SRPBCC_CalC_Aha1-like"/>
    <property type="match status" value="1"/>
</dbReference>
<dbReference type="EMBL" id="PGFJ01000001">
    <property type="protein sequence ID" value="PJJ84504.1"/>
    <property type="molecule type" value="Genomic_DNA"/>
</dbReference>
<reference evidence="3 4" key="1">
    <citation type="submission" date="2017-11" db="EMBL/GenBank/DDBJ databases">
        <title>Genomic Encyclopedia of Archaeal and Bacterial Type Strains, Phase II (KMG-II): From Individual Species to Whole Genera.</title>
        <authorList>
            <person name="Goeker M."/>
        </authorList>
    </citation>
    <scope>NUCLEOTIDE SEQUENCE [LARGE SCALE GENOMIC DNA]</scope>
    <source>
        <strain evidence="3 4">DSM 28175</strain>
    </source>
</reference>
<name>A0A2H9VUK2_9SPHI</name>